<dbReference type="AlphaFoldDB" id="A0A7C4M2L4"/>
<organism evidence="2">
    <name type="scientific">candidate division CPR3 bacterium</name>
    <dbReference type="NCBI Taxonomy" id="2268181"/>
    <lineage>
        <taxon>Bacteria</taxon>
        <taxon>Bacteria division CPR3</taxon>
    </lineage>
</organism>
<accession>A0A7C4M2L4</accession>
<protein>
    <recommendedName>
        <fullName evidence="3">DUF11 domain-containing protein</fullName>
    </recommendedName>
</protein>
<sequence>MNKKRKAKIILSLLAFMAVFVIVATVLAAQTYNYTDNYTYPNGILVFTRADNSLVTGESGNAAITKGSEIKYYIEVTNQGSIPKTTNLKFTIPNGYIFDPVTAGISCTGGLSPCGNPTPGGTITGNGTNSINWNGVIVPAGKSEISFKLKT</sequence>
<reference evidence="2" key="1">
    <citation type="journal article" date="2020" name="mSystems">
        <title>Genome- and Community-Level Interaction Insights into Carbon Utilization and Element Cycling Functions of Hydrothermarchaeota in Hydrothermal Sediment.</title>
        <authorList>
            <person name="Zhou Z."/>
            <person name="Liu Y."/>
            <person name="Xu W."/>
            <person name="Pan J."/>
            <person name="Luo Z.H."/>
            <person name="Li M."/>
        </authorList>
    </citation>
    <scope>NUCLEOTIDE SEQUENCE [LARGE SCALE GENOMIC DNA]</scope>
    <source>
        <strain evidence="2">SpSt-579</strain>
    </source>
</reference>
<gene>
    <name evidence="2" type="ORF">ENT43_00140</name>
</gene>
<evidence type="ECO:0008006" key="3">
    <source>
        <dbReference type="Google" id="ProtNLM"/>
    </source>
</evidence>
<proteinExistence type="predicted"/>
<evidence type="ECO:0000313" key="2">
    <source>
        <dbReference type="EMBL" id="HGT70652.1"/>
    </source>
</evidence>
<evidence type="ECO:0000256" key="1">
    <source>
        <dbReference type="SAM" id="SignalP"/>
    </source>
</evidence>
<feature type="signal peptide" evidence="1">
    <location>
        <begin position="1"/>
        <end position="28"/>
    </location>
</feature>
<keyword evidence="1" id="KW-0732">Signal</keyword>
<name>A0A7C4M2L4_UNCC3</name>
<dbReference type="EMBL" id="DSYQ01000001">
    <property type="protein sequence ID" value="HGT70652.1"/>
    <property type="molecule type" value="Genomic_DNA"/>
</dbReference>
<feature type="chain" id="PRO_5027722810" description="DUF11 domain-containing protein" evidence="1">
    <location>
        <begin position="29"/>
        <end position="151"/>
    </location>
</feature>
<comment type="caution">
    <text evidence="2">The sequence shown here is derived from an EMBL/GenBank/DDBJ whole genome shotgun (WGS) entry which is preliminary data.</text>
</comment>